<sequence>MAATGDESKKIVKADDTVLPHLESWERMMKLPVVEAAWYQSEEVYKKVKDFNPMFNWAFRTTENVVKGCVTLSAPIVNKFDTPISFVDQLYVKGLDKLEERAPIIKEQPAEILNQAKAKVMDVVQPQINKVCGLRKTSEKKAATLKELSYNKAKEVLATSYGQICVTGIDSTAVLAERLLDSFFPKTIEDDSKDDDKPISAEDDPVLHTVQTIGRLNNMVARRVYRTVSQQIKMIKKEDLTEYVASLIAVLRLTQYLNFLNERVQQNQLKKEDQLKTVIEGQTAIESN</sequence>
<proteinExistence type="inferred from homology"/>
<dbReference type="Pfam" id="PF03036">
    <property type="entry name" value="Perilipin"/>
    <property type="match status" value="1"/>
</dbReference>
<dbReference type="STRING" id="568069.A0A1J1HNK7"/>
<evidence type="ECO:0000313" key="4">
    <source>
        <dbReference type="EMBL" id="CRK89629.1"/>
    </source>
</evidence>
<dbReference type="GO" id="GO:0010890">
    <property type="term" value="P:positive regulation of triglyceride storage"/>
    <property type="evidence" value="ECO:0007669"/>
    <property type="project" value="TreeGrafter"/>
</dbReference>
<name>A0A1J1HNK7_9DIPT</name>
<gene>
    <name evidence="4" type="ORF">CLUMA_CG003267</name>
</gene>
<dbReference type="GO" id="GO:0005811">
    <property type="term" value="C:lipid droplet"/>
    <property type="evidence" value="ECO:0007669"/>
    <property type="project" value="UniProtKB-SubCell"/>
</dbReference>
<comment type="subcellular location">
    <subcellularLocation>
        <location evidence="1">Lipid droplet</location>
    </subcellularLocation>
</comment>
<dbReference type="PANTHER" id="PTHR14024:SF53">
    <property type="entry name" value="LIPID STORAGE DROPLETS SURFACE-BINDING PROTEIN 2"/>
    <property type="match status" value="1"/>
</dbReference>
<evidence type="ECO:0000256" key="2">
    <source>
        <dbReference type="ARBA" id="ARBA00006311"/>
    </source>
</evidence>
<keyword evidence="5" id="KW-1185">Reference proteome</keyword>
<accession>A0A1J1HNK7</accession>
<evidence type="ECO:0000313" key="5">
    <source>
        <dbReference type="Proteomes" id="UP000183832"/>
    </source>
</evidence>
<keyword evidence="3" id="KW-0551">Lipid droplet</keyword>
<dbReference type="Proteomes" id="UP000183832">
    <property type="component" value="Unassembled WGS sequence"/>
</dbReference>
<dbReference type="GO" id="GO:0005829">
    <property type="term" value="C:cytosol"/>
    <property type="evidence" value="ECO:0007669"/>
    <property type="project" value="TreeGrafter"/>
</dbReference>
<evidence type="ECO:0000256" key="3">
    <source>
        <dbReference type="ARBA" id="ARBA00022677"/>
    </source>
</evidence>
<dbReference type="PANTHER" id="PTHR14024">
    <property type="entry name" value="PERILIPIN"/>
    <property type="match status" value="1"/>
</dbReference>
<dbReference type="PIRSF" id="PIRSF036881">
    <property type="entry name" value="PAT"/>
    <property type="match status" value="1"/>
</dbReference>
<dbReference type="EMBL" id="CVRI01000013">
    <property type="protein sequence ID" value="CRK89629.1"/>
    <property type="molecule type" value="Genomic_DNA"/>
</dbReference>
<organism evidence="4 5">
    <name type="scientific">Clunio marinus</name>
    <dbReference type="NCBI Taxonomy" id="568069"/>
    <lineage>
        <taxon>Eukaryota</taxon>
        <taxon>Metazoa</taxon>
        <taxon>Ecdysozoa</taxon>
        <taxon>Arthropoda</taxon>
        <taxon>Hexapoda</taxon>
        <taxon>Insecta</taxon>
        <taxon>Pterygota</taxon>
        <taxon>Neoptera</taxon>
        <taxon>Endopterygota</taxon>
        <taxon>Diptera</taxon>
        <taxon>Nematocera</taxon>
        <taxon>Chironomoidea</taxon>
        <taxon>Chironomidae</taxon>
        <taxon>Clunio</taxon>
    </lineage>
</organism>
<protein>
    <submittedName>
        <fullName evidence="4">CLUMA_CG003267, isoform A</fullName>
    </submittedName>
</protein>
<comment type="similarity">
    <text evidence="2">Belongs to the perilipin family.</text>
</comment>
<dbReference type="OrthoDB" id="376826at2759"/>
<dbReference type="AlphaFoldDB" id="A0A1J1HNK7"/>
<dbReference type="InterPro" id="IPR004279">
    <property type="entry name" value="Perilipin"/>
</dbReference>
<reference evidence="4 5" key="1">
    <citation type="submission" date="2015-04" db="EMBL/GenBank/DDBJ databases">
        <authorList>
            <person name="Syromyatnikov M.Y."/>
            <person name="Popov V.N."/>
        </authorList>
    </citation>
    <scope>NUCLEOTIDE SEQUENCE [LARGE SCALE GENOMIC DNA]</scope>
</reference>
<dbReference type="GO" id="GO:0019915">
    <property type="term" value="P:lipid storage"/>
    <property type="evidence" value="ECO:0007669"/>
    <property type="project" value="TreeGrafter"/>
</dbReference>
<evidence type="ECO:0000256" key="1">
    <source>
        <dbReference type="ARBA" id="ARBA00004502"/>
    </source>
</evidence>